<organism evidence="2 3">
    <name type="scientific">Paenibacillus septentrionalis</name>
    <dbReference type="NCBI Taxonomy" id="429342"/>
    <lineage>
        <taxon>Bacteria</taxon>
        <taxon>Bacillati</taxon>
        <taxon>Bacillota</taxon>
        <taxon>Bacilli</taxon>
        <taxon>Bacillales</taxon>
        <taxon>Paenibacillaceae</taxon>
        <taxon>Paenibacillus</taxon>
    </lineage>
</organism>
<proteinExistence type="predicted"/>
<keyword evidence="3" id="KW-1185">Reference proteome</keyword>
<name>A0ABW1V5W8_9BACL</name>
<protein>
    <recommendedName>
        <fullName evidence="4">Lipoprotein</fullName>
    </recommendedName>
</protein>
<gene>
    <name evidence="2" type="ORF">ACFP56_10970</name>
</gene>
<reference evidence="3" key="1">
    <citation type="journal article" date="2019" name="Int. J. Syst. Evol. Microbiol.">
        <title>The Global Catalogue of Microorganisms (GCM) 10K type strain sequencing project: providing services to taxonomists for standard genome sequencing and annotation.</title>
        <authorList>
            <consortium name="The Broad Institute Genomics Platform"/>
            <consortium name="The Broad Institute Genome Sequencing Center for Infectious Disease"/>
            <person name="Wu L."/>
            <person name="Ma J."/>
        </authorList>
    </citation>
    <scope>NUCLEOTIDE SEQUENCE [LARGE SCALE GENOMIC DNA]</scope>
    <source>
        <strain evidence="3">PCU 280</strain>
    </source>
</reference>
<dbReference type="RefSeq" id="WP_379234292.1">
    <property type="nucleotide sequence ID" value="NZ_JBHSTE010000003.1"/>
</dbReference>
<keyword evidence="1" id="KW-0732">Signal</keyword>
<accession>A0ABW1V5W8</accession>
<evidence type="ECO:0000313" key="2">
    <source>
        <dbReference type="EMBL" id="MFC6333145.1"/>
    </source>
</evidence>
<feature type="signal peptide" evidence="1">
    <location>
        <begin position="1"/>
        <end position="22"/>
    </location>
</feature>
<feature type="chain" id="PRO_5046518141" description="Lipoprotein" evidence="1">
    <location>
        <begin position="23"/>
        <end position="147"/>
    </location>
</feature>
<dbReference type="EMBL" id="JBHSTE010000003">
    <property type="protein sequence ID" value="MFC6333145.1"/>
    <property type="molecule type" value="Genomic_DNA"/>
</dbReference>
<dbReference type="PROSITE" id="PS51257">
    <property type="entry name" value="PROKAR_LIPOPROTEIN"/>
    <property type="match status" value="1"/>
</dbReference>
<dbReference type="Proteomes" id="UP001596233">
    <property type="component" value="Unassembled WGS sequence"/>
</dbReference>
<evidence type="ECO:0000313" key="3">
    <source>
        <dbReference type="Proteomes" id="UP001596233"/>
    </source>
</evidence>
<comment type="caution">
    <text evidence="2">The sequence shown here is derived from an EMBL/GenBank/DDBJ whole genome shotgun (WGS) entry which is preliminary data.</text>
</comment>
<sequence>MRYLLKALIISFILIISGCATQGAVNLDVKMAHIIDYKLYDVGADLSDDVNKWLINARMSGEEGQYFIYQFANKDKRYMNSYVYRKGSSDYEVSFIYDPSDSSAKGKIHVTGIGEELGNEKIVEIKSINDLSFLFILSDESLKDRLE</sequence>
<evidence type="ECO:0008006" key="4">
    <source>
        <dbReference type="Google" id="ProtNLM"/>
    </source>
</evidence>
<evidence type="ECO:0000256" key="1">
    <source>
        <dbReference type="SAM" id="SignalP"/>
    </source>
</evidence>